<reference evidence="2 3" key="1">
    <citation type="journal article" date="2020" name="ISME J.">
        <title>Uncovering the hidden diversity of litter-decomposition mechanisms in mushroom-forming fungi.</title>
        <authorList>
            <person name="Floudas D."/>
            <person name="Bentzer J."/>
            <person name="Ahren D."/>
            <person name="Johansson T."/>
            <person name="Persson P."/>
            <person name="Tunlid A."/>
        </authorList>
    </citation>
    <scope>NUCLEOTIDE SEQUENCE [LARGE SCALE GENOMIC DNA]</scope>
    <source>
        <strain evidence="2 3">CBS 291.85</strain>
    </source>
</reference>
<sequence length="485" mass="55497">MSHSRLLSLPDELLLEILSELDVFSLLRSTEVCHVLRSFVKPSTILQYKVQLTLAGMKDGPPTSEGSSSRLRRLETHQAAWHDLQWSSKQTFSLNDVRLWELAGGVLGLVYAENIFNFTRLPSSLRGMEQKEWKVEVDKNFDLLDFSMDVSNDLLVVLRRENAQITVHLLSLSTGKPHSKTATPILTCLVDVDHVGSTFDIRIFGQNLGVLFDSVYGTKSELFIWNWQTGTQYPSHSFIFLFAFLTENLVLLNPVPRRPHIYPGSTIIDLKKPDNPVFLFLPKLREDVDLESVETHCESVNPQNDDVPFTSSTDDRLFVIIYRLFDDNGDMESYALFLPLSTILSAIANSHLHRPYRYRLFEEWAAKRCRLMQLDVPEVWVCYVHGMKAAIYDKTLCKTRIFDFNQFALRYDLAQAERPKDWEYLTEESVISSFSPVVHTSLRGRVRSVSLQATTDAVMLAEDSLMAIHDEGEDDKEDAVVVFSF</sequence>
<dbReference type="SUPFAM" id="SSF82171">
    <property type="entry name" value="DPP6 N-terminal domain-like"/>
    <property type="match status" value="1"/>
</dbReference>
<dbReference type="AlphaFoldDB" id="A0A8H5LUD8"/>
<dbReference type="Proteomes" id="UP000559256">
    <property type="component" value="Unassembled WGS sequence"/>
</dbReference>
<name>A0A8H5LUD8_9AGAR</name>
<protein>
    <recommendedName>
        <fullName evidence="1">F-box domain-containing protein</fullName>
    </recommendedName>
</protein>
<dbReference type="PROSITE" id="PS50181">
    <property type="entry name" value="FBOX"/>
    <property type="match status" value="1"/>
</dbReference>
<comment type="caution">
    <text evidence="2">The sequence shown here is derived from an EMBL/GenBank/DDBJ whole genome shotgun (WGS) entry which is preliminary data.</text>
</comment>
<dbReference type="SMART" id="SM00256">
    <property type="entry name" value="FBOX"/>
    <property type="match status" value="1"/>
</dbReference>
<evidence type="ECO:0000313" key="2">
    <source>
        <dbReference type="EMBL" id="KAF5369863.1"/>
    </source>
</evidence>
<gene>
    <name evidence="2" type="ORF">D9758_001091</name>
</gene>
<dbReference type="EMBL" id="JAACJM010000012">
    <property type="protein sequence ID" value="KAF5369863.1"/>
    <property type="molecule type" value="Genomic_DNA"/>
</dbReference>
<dbReference type="InterPro" id="IPR036047">
    <property type="entry name" value="F-box-like_dom_sf"/>
</dbReference>
<keyword evidence="3" id="KW-1185">Reference proteome</keyword>
<dbReference type="InterPro" id="IPR001810">
    <property type="entry name" value="F-box_dom"/>
</dbReference>
<accession>A0A8H5LUD8</accession>
<proteinExistence type="predicted"/>
<evidence type="ECO:0000313" key="3">
    <source>
        <dbReference type="Proteomes" id="UP000559256"/>
    </source>
</evidence>
<dbReference type="Gene3D" id="1.20.1280.50">
    <property type="match status" value="1"/>
</dbReference>
<organism evidence="2 3">
    <name type="scientific">Tetrapyrgos nigripes</name>
    <dbReference type="NCBI Taxonomy" id="182062"/>
    <lineage>
        <taxon>Eukaryota</taxon>
        <taxon>Fungi</taxon>
        <taxon>Dikarya</taxon>
        <taxon>Basidiomycota</taxon>
        <taxon>Agaricomycotina</taxon>
        <taxon>Agaricomycetes</taxon>
        <taxon>Agaricomycetidae</taxon>
        <taxon>Agaricales</taxon>
        <taxon>Marasmiineae</taxon>
        <taxon>Marasmiaceae</taxon>
        <taxon>Tetrapyrgos</taxon>
    </lineage>
</organism>
<evidence type="ECO:0000259" key="1">
    <source>
        <dbReference type="PROSITE" id="PS50181"/>
    </source>
</evidence>
<dbReference type="Pfam" id="PF12937">
    <property type="entry name" value="F-box-like"/>
    <property type="match status" value="1"/>
</dbReference>
<dbReference type="OrthoDB" id="2745718at2759"/>
<dbReference type="SUPFAM" id="SSF81383">
    <property type="entry name" value="F-box domain"/>
    <property type="match status" value="1"/>
</dbReference>
<feature type="domain" description="F-box" evidence="1">
    <location>
        <begin position="3"/>
        <end position="49"/>
    </location>
</feature>